<feature type="transmembrane region" description="Helical" evidence="2">
    <location>
        <begin position="192"/>
        <end position="210"/>
    </location>
</feature>
<evidence type="ECO:0000256" key="2">
    <source>
        <dbReference type="SAM" id="Phobius"/>
    </source>
</evidence>
<dbReference type="Pfam" id="PF18758">
    <property type="entry name" value="KDZ"/>
    <property type="match status" value="1"/>
</dbReference>
<keyword evidence="2" id="KW-1133">Transmembrane helix</keyword>
<feature type="region of interest" description="Disordered" evidence="1">
    <location>
        <begin position="758"/>
        <end position="787"/>
    </location>
</feature>
<proteinExistence type="predicted"/>
<gene>
    <name evidence="3" type="ORF">V5O48_003941</name>
</gene>
<organism evidence="3 4">
    <name type="scientific">Marasmius crinis-equi</name>
    <dbReference type="NCBI Taxonomy" id="585013"/>
    <lineage>
        <taxon>Eukaryota</taxon>
        <taxon>Fungi</taxon>
        <taxon>Dikarya</taxon>
        <taxon>Basidiomycota</taxon>
        <taxon>Agaricomycotina</taxon>
        <taxon>Agaricomycetes</taxon>
        <taxon>Agaricomycetidae</taxon>
        <taxon>Agaricales</taxon>
        <taxon>Marasmiineae</taxon>
        <taxon>Marasmiaceae</taxon>
        <taxon>Marasmius</taxon>
    </lineage>
</organism>
<feature type="compositionally biased region" description="Basic and acidic residues" evidence="1">
    <location>
        <begin position="567"/>
        <end position="581"/>
    </location>
</feature>
<keyword evidence="2" id="KW-0472">Membrane</keyword>
<dbReference type="PANTHER" id="PTHR33096">
    <property type="entry name" value="CXC2 DOMAIN-CONTAINING PROTEIN"/>
    <property type="match status" value="1"/>
</dbReference>
<sequence>MRAGRGQEAGGSDIDTAPETSLTLKCPSCPHPGVNLPPGWENAASGKNGLCLCLDANFRLKEQVVSSHSRDPALCDGQGYFVGRKRYEEWIEENRKREDAEDEISNCVPFAALAKQTTKFSKGLRYTGVAGVVCGRSDMLVKIANLNKGERFSVIDYVLGTAMQLWSAVLSLLLCYDIACQYFWRFDRRKRLWPVHILLAPVLAIVVGIGKLHHVGHEQKEHDQFSLNLIHGAGYTNGESCERFWGNHNALSNSTKTMGPGSRQDLLESMFEFWNWEKYKAMGRSLLKRLLDALEAAEKQVGEHEGFSDNIPKELVERWEREVDAWDNAPWPKERVLNPYELKDEFLGEAEALKEIALEEEVRIKKGAVRFHKMSPGNFIKASLDLKDRQERLRGLIAERKRDPTVRQETKISDERSSIRRQIKSLETVRTIYMPGLLQHLEDVDDGENVDDGQAEDIRIWLPSSFEPGDMDHVCVEGLGAIEAQLQRGRARDALDGVRHTLRVKSRMLLFKNSNVRGNRDSGRSNATIQGVASRAKEYTEKYRACREAYYALSSNDNMSSPEAELPELKPGDVRSYKDPAEITVGPGRRGIDDWGEGMNETGGGEPLLPLNTTGAGPRIVQRGDGVDLIPLDTHQWDFRSTYGTGDTRKSLLWIWTHRGLNINLEDGADDHNELLRAEWCRSRARARRALEEVKLVREEMRRTLEYLSWAANTWESSGNVELAEEKGLTEGRVAYAVEQAGIQRELRMKFEAMWLNEARQEDEEEEEKMAEESEEEELIDDDDGYE</sequence>
<evidence type="ECO:0000313" key="3">
    <source>
        <dbReference type="EMBL" id="KAL0578036.1"/>
    </source>
</evidence>
<dbReference type="PANTHER" id="PTHR33096:SF1">
    <property type="entry name" value="CXC1-LIKE CYSTEINE CLUSTER ASSOCIATED WITH KDZ TRANSPOSASES DOMAIN-CONTAINING PROTEIN"/>
    <property type="match status" value="1"/>
</dbReference>
<dbReference type="EMBL" id="JBAHYK010000122">
    <property type="protein sequence ID" value="KAL0578036.1"/>
    <property type="molecule type" value="Genomic_DNA"/>
</dbReference>
<evidence type="ECO:0000256" key="1">
    <source>
        <dbReference type="SAM" id="MobiDB-lite"/>
    </source>
</evidence>
<reference evidence="3 4" key="1">
    <citation type="submission" date="2024-02" db="EMBL/GenBank/DDBJ databases">
        <title>A draft genome for the cacao thread blight pathogen Marasmius crinis-equi.</title>
        <authorList>
            <person name="Cohen S.P."/>
            <person name="Baruah I.K."/>
            <person name="Amoako-Attah I."/>
            <person name="Bukari Y."/>
            <person name="Meinhardt L.W."/>
            <person name="Bailey B.A."/>
        </authorList>
    </citation>
    <scope>NUCLEOTIDE SEQUENCE [LARGE SCALE GENOMIC DNA]</scope>
    <source>
        <strain evidence="3 4">GH-76</strain>
    </source>
</reference>
<evidence type="ECO:0000313" key="4">
    <source>
        <dbReference type="Proteomes" id="UP001465976"/>
    </source>
</evidence>
<protein>
    <submittedName>
        <fullName evidence="3">Uncharacterized protein</fullName>
    </submittedName>
</protein>
<keyword evidence="2" id="KW-0812">Transmembrane</keyword>
<name>A0ABR3FRH4_9AGAR</name>
<keyword evidence="4" id="KW-1185">Reference proteome</keyword>
<dbReference type="Proteomes" id="UP001465976">
    <property type="component" value="Unassembled WGS sequence"/>
</dbReference>
<dbReference type="InterPro" id="IPR040521">
    <property type="entry name" value="KDZ"/>
</dbReference>
<accession>A0ABR3FRH4</accession>
<comment type="caution">
    <text evidence="3">The sequence shown here is derived from an EMBL/GenBank/DDBJ whole genome shotgun (WGS) entry which is preliminary data.</text>
</comment>
<feature type="region of interest" description="Disordered" evidence="1">
    <location>
        <begin position="558"/>
        <end position="593"/>
    </location>
</feature>
<feature type="compositionally biased region" description="Acidic residues" evidence="1">
    <location>
        <begin position="761"/>
        <end position="787"/>
    </location>
</feature>
<feature type="transmembrane region" description="Helical" evidence="2">
    <location>
        <begin position="157"/>
        <end position="180"/>
    </location>
</feature>